<comment type="caution">
    <text evidence="3">The sequence shown here is derived from an EMBL/GenBank/DDBJ whole genome shotgun (WGS) entry which is preliminary data.</text>
</comment>
<dbReference type="PROSITE" id="PS50013">
    <property type="entry name" value="CHROMO_2"/>
    <property type="match status" value="1"/>
</dbReference>
<feature type="coiled-coil region" evidence="1">
    <location>
        <begin position="233"/>
        <end position="260"/>
    </location>
</feature>
<dbReference type="InterPro" id="IPR023780">
    <property type="entry name" value="Chromo_domain"/>
</dbReference>
<evidence type="ECO:0000259" key="2">
    <source>
        <dbReference type="PROSITE" id="PS50013"/>
    </source>
</evidence>
<dbReference type="Pfam" id="PF24626">
    <property type="entry name" value="SH3_Tf2-1"/>
    <property type="match status" value="1"/>
</dbReference>
<dbReference type="InterPro" id="IPR041588">
    <property type="entry name" value="Integrase_H2C2"/>
</dbReference>
<dbReference type="InterPro" id="IPR036397">
    <property type="entry name" value="RNaseH_sf"/>
</dbReference>
<evidence type="ECO:0000256" key="1">
    <source>
        <dbReference type="SAM" id="Coils"/>
    </source>
</evidence>
<dbReference type="Gene3D" id="1.10.340.70">
    <property type="match status" value="1"/>
</dbReference>
<dbReference type="PANTHER" id="PTHR45835:SF99">
    <property type="entry name" value="CHROMO DOMAIN-CONTAINING PROTEIN-RELATED"/>
    <property type="match status" value="1"/>
</dbReference>
<evidence type="ECO:0000313" key="4">
    <source>
        <dbReference type="Proteomes" id="UP001159364"/>
    </source>
</evidence>
<sequence>MGFDFVIQYKGGKENIAADALSRREETRREGQILAISCPIPNWTEAVREEINSQPETIEKVQQVRNGEALGPWEYQDGILFFKGRIYLSKNSALIFDIIEQFHNSTHEGFFKTLQRIRSTFYSPNLKKISMDFIGGLPNSSGKTTVFVVVDRLSKYAHFTPISHPYTAVTVAQIFFDNIFNLHGMPLSIYCYNTSVHSTTGKAPFEVVYRRPPPTLFSYVWGTAKVAAVEQKLVDRDAVIQELRKKIQQAQNRMKQIYDSKHREREFAQRSLALRKSFKLAAKYYGPFKVLQKIGAVVYKLELPLGAKIHPVFHVSLLKKQLPYLDENGILQPEAILDSRVRRRKQEVLIQWHGLSLAEATWEELSKI</sequence>
<dbReference type="InterPro" id="IPR016197">
    <property type="entry name" value="Chromo-like_dom_sf"/>
</dbReference>
<dbReference type="SUPFAM" id="SSF53098">
    <property type="entry name" value="Ribonuclease H-like"/>
    <property type="match status" value="1"/>
</dbReference>
<dbReference type="EMBL" id="JAIWQS010000008">
    <property type="protein sequence ID" value="KAJ8898748.1"/>
    <property type="molecule type" value="Genomic_DNA"/>
</dbReference>
<keyword evidence="1" id="KW-0175">Coiled coil</keyword>
<reference evidence="3 4" key="1">
    <citation type="submission" date="2021-09" db="EMBL/GenBank/DDBJ databases">
        <title>Genomic insights and catalytic innovation underlie evolution of tropane alkaloids biosynthesis.</title>
        <authorList>
            <person name="Wang Y.-J."/>
            <person name="Tian T."/>
            <person name="Huang J.-P."/>
            <person name="Huang S.-X."/>
        </authorList>
    </citation>
    <scope>NUCLEOTIDE SEQUENCE [LARGE SCALE GENOMIC DNA]</scope>
    <source>
        <strain evidence="3">KIB-2018</strain>
        <tissue evidence="3">Leaf</tissue>
    </source>
</reference>
<dbReference type="Proteomes" id="UP001159364">
    <property type="component" value="Linkage Group LG08"/>
</dbReference>
<dbReference type="InterPro" id="IPR012337">
    <property type="entry name" value="RNaseH-like_sf"/>
</dbReference>
<protein>
    <recommendedName>
        <fullName evidence="2">Chromo domain-containing protein</fullName>
    </recommendedName>
</protein>
<accession>A0AAV8UCA6</accession>
<gene>
    <name evidence="3" type="ORF">K2173_004975</name>
</gene>
<dbReference type="Gene3D" id="3.30.420.10">
    <property type="entry name" value="Ribonuclease H-like superfamily/Ribonuclease H"/>
    <property type="match status" value="1"/>
</dbReference>
<dbReference type="Pfam" id="PF00385">
    <property type="entry name" value="Chromo"/>
    <property type="match status" value="1"/>
</dbReference>
<dbReference type="InterPro" id="IPR056924">
    <property type="entry name" value="SH3_Tf2-1"/>
</dbReference>
<evidence type="ECO:0000313" key="3">
    <source>
        <dbReference type="EMBL" id="KAJ8898748.1"/>
    </source>
</evidence>
<dbReference type="GO" id="GO:0003676">
    <property type="term" value="F:nucleic acid binding"/>
    <property type="evidence" value="ECO:0007669"/>
    <property type="project" value="InterPro"/>
</dbReference>
<feature type="domain" description="Chromo" evidence="2">
    <location>
        <begin position="331"/>
        <end position="368"/>
    </location>
</feature>
<dbReference type="AlphaFoldDB" id="A0AAV8UCA6"/>
<dbReference type="InterPro" id="IPR000953">
    <property type="entry name" value="Chromo/chromo_shadow_dom"/>
</dbReference>
<organism evidence="3 4">
    <name type="scientific">Erythroxylum novogranatense</name>
    <dbReference type="NCBI Taxonomy" id="1862640"/>
    <lineage>
        <taxon>Eukaryota</taxon>
        <taxon>Viridiplantae</taxon>
        <taxon>Streptophyta</taxon>
        <taxon>Embryophyta</taxon>
        <taxon>Tracheophyta</taxon>
        <taxon>Spermatophyta</taxon>
        <taxon>Magnoliopsida</taxon>
        <taxon>eudicotyledons</taxon>
        <taxon>Gunneridae</taxon>
        <taxon>Pentapetalae</taxon>
        <taxon>rosids</taxon>
        <taxon>fabids</taxon>
        <taxon>Malpighiales</taxon>
        <taxon>Erythroxylaceae</taxon>
        <taxon>Erythroxylum</taxon>
    </lineage>
</organism>
<dbReference type="SUPFAM" id="SSF54160">
    <property type="entry name" value="Chromo domain-like"/>
    <property type="match status" value="1"/>
</dbReference>
<dbReference type="Gene3D" id="2.40.50.40">
    <property type="match status" value="1"/>
</dbReference>
<name>A0AAV8UCA6_9ROSI</name>
<dbReference type="PANTHER" id="PTHR45835">
    <property type="entry name" value="YALI0A06105P"/>
    <property type="match status" value="1"/>
</dbReference>
<proteinExistence type="predicted"/>
<dbReference type="Pfam" id="PF17921">
    <property type="entry name" value="Integrase_H2C2"/>
    <property type="match status" value="1"/>
</dbReference>
<keyword evidence="4" id="KW-1185">Reference proteome</keyword>